<keyword evidence="2" id="KW-1185">Reference proteome</keyword>
<dbReference type="SUPFAM" id="SSF110849">
    <property type="entry name" value="ParB/Sulfiredoxin"/>
    <property type="match status" value="1"/>
</dbReference>
<dbReference type="Gene3D" id="3.90.1530.10">
    <property type="entry name" value="Conserved hypothetical protein from pyrococcus furiosus pfu- 392566-001, ParB domain"/>
    <property type="match status" value="1"/>
</dbReference>
<name>A0AAP2DI34_9BACT</name>
<accession>A0AAP2DI34</accession>
<dbReference type="Proteomes" id="UP001319200">
    <property type="component" value="Unassembled WGS sequence"/>
</dbReference>
<sequence length="291" mass="33050">MVEGSSITVLKVLKDFILPLSAEEFNILEQSILSDGCRDPLIVWQKPDGTNILVDGHNRLKICQKHGLPYKIKKLGFSDMDQVKDWMLDNQMGRRNLTPDQMSYYRGVKYLSIKQAKGGYKNIQSKGQSGLSTSEVLAGQFKVSESTIKRDAKFAEGVEIIGKSNPSLKLQILSGESKIKKADIRILTEHKESDKLTFRNEADLFNKAKRIRDEILDEVEQDVKRIKAQKITKAQETLKSLEPAFLNKEDRMKKIKASIVSVINRAINDKDVTAIKELKKLIERLEGELFD</sequence>
<dbReference type="RefSeq" id="WP_254159280.1">
    <property type="nucleotide sequence ID" value="NZ_JAHESF010000001.1"/>
</dbReference>
<dbReference type="EMBL" id="JAHESF010000001">
    <property type="protein sequence ID" value="MBT1695427.1"/>
    <property type="molecule type" value="Genomic_DNA"/>
</dbReference>
<gene>
    <name evidence="1" type="ORF">KK083_00975</name>
</gene>
<dbReference type="AlphaFoldDB" id="A0AAP2DI34"/>
<organism evidence="1 2">
    <name type="scientific">Chryseosolibacter histidini</name>
    <dbReference type="NCBI Taxonomy" id="2782349"/>
    <lineage>
        <taxon>Bacteria</taxon>
        <taxon>Pseudomonadati</taxon>
        <taxon>Bacteroidota</taxon>
        <taxon>Cytophagia</taxon>
        <taxon>Cytophagales</taxon>
        <taxon>Chryseotaleaceae</taxon>
        <taxon>Chryseosolibacter</taxon>
    </lineage>
</organism>
<dbReference type="InterPro" id="IPR036086">
    <property type="entry name" value="ParB/Sulfiredoxin_sf"/>
</dbReference>
<comment type="caution">
    <text evidence="1">The sequence shown here is derived from an EMBL/GenBank/DDBJ whole genome shotgun (WGS) entry which is preliminary data.</text>
</comment>
<protein>
    <submittedName>
        <fullName evidence="1">ParB N-terminal domain-containing protein</fullName>
    </submittedName>
</protein>
<evidence type="ECO:0000313" key="2">
    <source>
        <dbReference type="Proteomes" id="UP001319200"/>
    </source>
</evidence>
<reference evidence="1 2" key="1">
    <citation type="submission" date="2021-05" db="EMBL/GenBank/DDBJ databases">
        <title>A Polyphasic approach of four new species of the genus Ohtaekwangia: Ohtaekwangia histidinii sp. nov., Ohtaekwangia cretensis sp. nov., Ohtaekwangia indiensis sp. nov., Ohtaekwangia reichenbachii sp. nov. from diverse environment.</title>
        <authorList>
            <person name="Octaviana S."/>
        </authorList>
    </citation>
    <scope>NUCLEOTIDE SEQUENCE [LARGE SCALE GENOMIC DNA]</scope>
    <source>
        <strain evidence="1 2">PWU4</strain>
    </source>
</reference>
<proteinExistence type="predicted"/>
<evidence type="ECO:0000313" key="1">
    <source>
        <dbReference type="EMBL" id="MBT1695427.1"/>
    </source>
</evidence>